<dbReference type="EC" id="3.1.3.8" evidence="2"/>
<keyword evidence="4" id="KW-0325">Glycoprotein</keyword>
<dbReference type="InterPro" id="IPR029033">
    <property type="entry name" value="His_PPase_superfam"/>
</dbReference>
<dbReference type="InterPro" id="IPR033379">
    <property type="entry name" value="Acid_Pase_AS"/>
</dbReference>
<reference evidence="9 10" key="1">
    <citation type="submission" date="2016-10" db="EMBL/GenBank/DDBJ databases">
        <title>Draft genome sequence of Coniochaeta ligniaria NRRL30616, a lignocellulolytic fungus for bioabatement of inhibitors in plant biomass hydrolysates.</title>
        <authorList>
            <consortium name="DOE Joint Genome Institute"/>
            <person name="Jimenez D.J."/>
            <person name="Hector R.E."/>
            <person name="Riley R."/>
            <person name="Sun H."/>
            <person name="Grigoriev I.V."/>
            <person name="Van Elsas J.D."/>
            <person name="Nichols N.N."/>
        </authorList>
    </citation>
    <scope>NUCLEOTIDE SEQUENCE [LARGE SCALE GENOMIC DNA]</scope>
    <source>
        <strain evidence="9 10">NRRL 30616</strain>
    </source>
</reference>
<evidence type="ECO:0000256" key="2">
    <source>
        <dbReference type="ARBA" id="ARBA00012632"/>
    </source>
</evidence>
<dbReference type="EMBL" id="KV875097">
    <property type="protein sequence ID" value="OIW29655.1"/>
    <property type="molecule type" value="Genomic_DNA"/>
</dbReference>
<dbReference type="GO" id="GO:0003993">
    <property type="term" value="F:acid phosphatase activity"/>
    <property type="evidence" value="ECO:0007669"/>
    <property type="project" value="TreeGrafter"/>
</dbReference>
<evidence type="ECO:0000256" key="3">
    <source>
        <dbReference type="ARBA" id="ARBA00022801"/>
    </source>
</evidence>
<feature type="disulfide bond" evidence="6">
    <location>
        <begin position="213"/>
        <end position="482"/>
    </location>
</feature>
<evidence type="ECO:0000313" key="10">
    <source>
        <dbReference type="Proteomes" id="UP000182658"/>
    </source>
</evidence>
<evidence type="ECO:0000256" key="8">
    <source>
        <dbReference type="SAM" id="SignalP"/>
    </source>
</evidence>
<dbReference type="GO" id="GO:0016158">
    <property type="term" value="F:inositol hexakisphosphate 3-phosphatase activity"/>
    <property type="evidence" value="ECO:0007669"/>
    <property type="project" value="UniProtKB-EC"/>
</dbReference>
<dbReference type="InterPro" id="IPR000560">
    <property type="entry name" value="His_Pase_clade-2"/>
</dbReference>
<feature type="disulfide bond" evidence="6">
    <location>
        <begin position="451"/>
        <end position="459"/>
    </location>
</feature>
<feature type="compositionally biased region" description="Low complexity" evidence="7">
    <location>
        <begin position="412"/>
        <end position="430"/>
    </location>
</feature>
<dbReference type="InParanoid" id="A0A1J7IPW2"/>
<evidence type="ECO:0000256" key="7">
    <source>
        <dbReference type="SAM" id="MobiDB-lite"/>
    </source>
</evidence>
<keyword evidence="8" id="KW-0732">Signal</keyword>
<evidence type="ECO:0000256" key="1">
    <source>
        <dbReference type="ARBA" id="ARBA00005375"/>
    </source>
</evidence>
<dbReference type="GO" id="GO:0009277">
    <property type="term" value="C:fungal-type cell wall"/>
    <property type="evidence" value="ECO:0007669"/>
    <property type="project" value="TreeGrafter"/>
</dbReference>
<proteinExistence type="inferred from homology"/>
<keyword evidence="10" id="KW-1185">Reference proteome</keyword>
<evidence type="ECO:0000256" key="6">
    <source>
        <dbReference type="PIRSR" id="PIRSR000894-2"/>
    </source>
</evidence>
<keyword evidence="3" id="KW-0378">Hydrolase</keyword>
<dbReference type="Gene3D" id="3.40.50.1240">
    <property type="entry name" value="Phosphoglycerate mutase-like"/>
    <property type="match status" value="1"/>
</dbReference>
<dbReference type="AlphaFoldDB" id="A0A1J7IPW2"/>
<dbReference type="Proteomes" id="UP000182658">
    <property type="component" value="Unassembled WGS sequence"/>
</dbReference>
<evidence type="ECO:0000256" key="5">
    <source>
        <dbReference type="PIRSR" id="PIRSR000894-1"/>
    </source>
</evidence>
<feature type="region of interest" description="Disordered" evidence="7">
    <location>
        <begin position="412"/>
        <end position="432"/>
    </location>
</feature>
<dbReference type="PANTHER" id="PTHR20963">
    <property type="entry name" value="MULTIPLE INOSITOL POLYPHOSPHATE PHOSPHATASE-RELATED"/>
    <property type="match status" value="1"/>
</dbReference>
<feature type="disulfide bond" evidence="6">
    <location>
        <begin position="67"/>
        <end position="398"/>
    </location>
</feature>
<feature type="signal peptide" evidence="8">
    <location>
        <begin position="1"/>
        <end position="19"/>
    </location>
</feature>
<dbReference type="PANTHER" id="PTHR20963:SF23">
    <property type="entry name" value="3-PHYTASE"/>
    <property type="match status" value="1"/>
</dbReference>
<feature type="chain" id="PRO_5009644922" description="3-phytase" evidence="8">
    <location>
        <begin position="20"/>
        <end position="512"/>
    </location>
</feature>
<comment type="similarity">
    <text evidence="1">Belongs to the histidine acid phosphatase family.</text>
</comment>
<keyword evidence="6" id="KW-1015">Disulfide bond</keyword>
<dbReference type="OrthoDB" id="6509975at2759"/>
<dbReference type="PIRSF" id="PIRSF000894">
    <property type="entry name" value="Acid_phosphatase"/>
    <property type="match status" value="1"/>
</dbReference>
<dbReference type="CDD" id="cd07061">
    <property type="entry name" value="HP_HAP_like"/>
    <property type="match status" value="1"/>
</dbReference>
<dbReference type="SUPFAM" id="SSF53254">
    <property type="entry name" value="Phosphoglycerate mutase-like"/>
    <property type="match status" value="1"/>
</dbReference>
<organism evidence="9 10">
    <name type="scientific">Coniochaeta ligniaria NRRL 30616</name>
    <dbReference type="NCBI Taxonomy" id="1408157"/>
    <lineage>
        <taxon>Eukaryota</taxon>
        <taxon>Fungi</taxon>
        <taxon>Dikarya</taxon>
        <taxon>Ascomycota</taxon>
        <taxon>Pezizomycotina</taxon>
        <taxon>Sordariomycetes</taxon>
        <taxon>Sordariomycetidae</taxon>
        <taxon>Coniochaetales</taxon>
        <taxon>Coniochaetaceae</taxon>
        <taxon>Coniochaeta</taxon>
    </lineage>
</organism>
<dbReference type="Pfam" id="PF00328">
    <property type="entry name" value="His_Phos_2"/>
    <property type="match status" value="1"/>
</dbReference>
<dbReference type="InterPro" id="IPR016274">
    <property type="entry name" value="Histidine_acid_Pase_euk"/>
</dbReference>
<feature type="active site" description="Proton donor" evidence="5">
    <location>
        <position position="349"/>
    </location>
</feature>
<accession>A0A1J7IPW2</accession>
<feature type="disulfide bond" evidence="6">
    <location>
        <begin position="262"/>
        <end position="276"/>
    </location>
</feature>
<dbReference type="STRING" id="1408157.A0A1J7IPW2"/>
<sequence>MSLSKALHASLALAGQATAVQFLAPNQDINLPASESATSPLQWLGANSPWSAGPNVYNISPDVPEGCVVDQAAYILRHGSRYPDNGAYQGWVAMQARFNPDNGYTASGSLSFLPSWKTVLTNPSLQIAMESPTGYKEAYDLGYTLRTRYPNLYTEGDPFPVWANNYTRVLQTAQNFVRGYLGTNAATLGSVIAVTSKGFPAALADTLAPSDMCPLFADDEGTAYVSKWNAIYLPPIQARLQALVAGNLTLTASDVAQIPYLCGFESQITGRLSPWCGVFTDEELRGYEYANDLRYYYGVGSGTKLQQTMMTPFLDALVKILVQGPGGKGKAADGGEFAVPSLLMSFLNDGQLIELLSATGLFDGQTPLDPEDMDDGRLWHGSRFVTMRGTLALERLTCSSAGGATAPTATTTANATATKTKTCKPRPTSTGGKETYVRLRLNDAVYKLPGCSGGPGSSCPLGKYADYVSQKLAAQGSFVENCNVTVAGAPTTVKGASFFTDLSSPWLQAVKP</sequence>
<dbReference type="PROSITE" id="PS00616">
    <property type="entry name" value="HIS_ACID_PHOSPHAT_1"/>
    <property type="match status" value="1"/>
</dbReference>
<name>A0A1J7IPW2_9PEZI</name>
<protein>
    <recommendedName>
        <fullName evidence="2">3-phytase</fullName>
        <ecNumber evidence="2">3.1.3.8</ecNumber>
    </recommendedName>
</protein>
<evidence type="ECO:0000256" key="4">
    <source>
        <dbReference type="ARBA" id="ARBA00023180"/>
    </source>
</evidence>
<feature type="active site" description="Nucleophile" evidence="5">
    <location>
        <position position="78"/>
    </location>
</feature>
<gene>
    <name evidence="9" type="ORF">CONLIGDRAFT_680486</name>
</gene>
<dbReference type="FunCoup" id="A0A1J7IPW2">
    <property type="interactions" value="434"/>
</dbReference>
<evidence type="ECO:0000313" key="9">
    <source>
        <dbReference type="EMBL" id="OIW29655.1"/>
    </source>
</evidence>